<keyword evidence="4" id="KW-0812">Transmembrane</keyword>
<evidence type="ECO:0000256" key="3">
    <source>
        <dbReference type="ARBA" id="ARBA00022089"/>
    </source>
</evidence>
<feature type="region of interest" description="Disordered" evidence="10">
    <location>
        <begin position="297"/>
        <end position="326"/>
    </location>
</feature>
<reference evidence="12 13" key="1">
    <citation type="submission" date="2016-01" db="EMBL/GenBank/DDBJ databases">
        <title>Genome sequence of the yeast Holleya sinecauda.</title>
        <authorList>
            <person name="Dietrich F.S."/>
        </authorList>
    </citation>
    <scope>NUCLEOTIDE SEQUENCE [LARGE SCALE GENOMIC DNA]</scope>
    <source>
        <strain evidence="12 13">ATCC 58844</strain>
    </source>
</reference>
<dbReference type="GO" id="GO:0006078">
    <property type="term" value="P:(1-&gt;6)-beta-D-glucan biosynthetic process"/>
    <property type="evidence" value="ECO:0007669"/>
    <property type="project" value="TreeGrafter"/>
</dbReference>
<feature type="compositionally biased region" description="Basic and acidic residues" evidence="10">
    <location>
        <begin position="299"/>
        <end position="326"/>
    </location>
</feature>
<evidence type="ECO:0000256" key="7">
    <source>
        <dbReference type="ARBA" id="ARBA00022989"/>
    </source>
</evidence>
<keyword evidence="5 11" id="KW-0732">Signal</keyword>
<name>A0A125RE18_9SACH</name>
<evidence type="ECO:0000256" key="11">
    <source>
        <dbReference type="SAM" id="SignalP"/>
    </source>
</evidence>
<comment type="similarity">
    <text evidence="2">Belongs to the BIG1 family.</text>
</comment>
<dbReference type="OrthoDB" id="9985059at2759"/>
<keyword evidence="6" id="KW-0256">Endoplasmic reticulum</keyword>
<sequence length="326" mass="37261">MYLLVISLLAAFVIANDQTLPTVPAILYSHNLAPGVFVYQEESDPKAILSESELHDIAIRLVSKCNSDAYIFVNQPGLTAMDFIEHKDAWNNLRGYLKRSSTALKFEHVAPLSQDFYQRLIAQVKSICDVKIQITINDEELNSFSPYLDTEKRIIVLDLPELTPSFDDVDARFDELELNDRMLRTILGRLPSPSQTVIYTALGPQNRIGKDIGDQEIFPDVFHGSYSDPELDLERRNTDRYFPEHRPKFDPIDDSYLSIFDQKFREQNSTLISLIVLAVSFFITWQLFNQFLAPTAVKSQDDKGKSSTEEDTTKKPKVQVKDTKED</sequence>
<keyword evidence="9" id="KW-0961">Cell wall biogenesis/degradation</keyword>
<proteinExistence type="inferred from homology"/>
<gene>
    <name evidence="12" type="ORF">AW171_hschr2979</name>
</gene>
<feature type="chain" id="PRO_5012881662" description="Protein BIG1" evidence="11">
    <location>
        <begin position="16"/>
        <end position="326"/>
    </location>
</feature>
<evidence type="ECO:0000256" key="1">
    <source>
        <dbReference type="ARBA" id="ARBA00004115"/>
    </source>
</evidence>
<protein>
    <recommendedName>
        <fullName evidence="3">Protein BIG1</fullName>
    </recommendedName>
</protein>
<dbReference type="GO" id="GO:0071555">
    <property type="term" value="P:cell wall organization"/>
    <property type="evidence" value="ECO:0007669"/>
    <property type="project" value="UniProtKB-KW"/>
</dbReference>
<dbReference type="InterPro" id="IPR037654">
    <property type="entry name" value="Big1"/>
</dbReference>
<evidence type="ECO:0000256" key="5">
    <source>
        <dbReference type="ARBA" id="ARBA00022729"/>
    </source>
</evidence>
<feature type="signal peptide" evidence="11">
    <location>
        <begin position="1"/>
        <end position="15"/>
    </location>
</feature>
<evidence type="ECO:0000313" key="13">
    <source>
        <dbReference type="Proteomes" id="UP000243052"/>
    </source>
</evidence>
<dbReference type="GO" id="GO:0005789">
    <property type="term" value="C:endoplasmic reticulum membrane"/>
    <property type="evidence" value="ECO:0007669"/>
    <property type="project" value="UniProtKB-SubCell"/>
</dbReference>
<evidence type="ECO:0000313" key="12">
    <source>
        <dbReference type="EMBL" id="AMD19165.1"/>
    </source>
</evidence>
<organism evidence="12 13">
    <name type="scientific">Eremothecium sinecaudum</name>
    <dbReference type="NCBI Taxonomy" id="45286"/>
    <lineage>
        <taxon>Eukaryota</taxon>
        <taxon>Fungi</taxon>
        <taxon>Dikarya</taxon>
        <taxon>Ascomycota</taxon>
        <taxon>Saccharomycotina</taxon>
        <taxon>Saccharomycetes</taxon>
        <taxon>Saccharomycetales</taxon>
        <taxon>Saccharomycetaceae</taxon>
        <taxon>Eremothecium</taxon>
    </lineage>
</organism>
<dbReference type="GeneID" id="28722637"/>
<evidence type="ECO:0000256" key="2">
    <source>
        <dbReference type="ARBA" id="ARBA00008203"/>
    </source>
</evidence>
<dbReference type="RefSeq" id="XP_017986161.1">
    <property type="nucleotide sequence ID" value="XM_018130672.1"/>
</dbReference>
<keyword evidence="13" id="KW-1185">Reference proteome</keyword>
<dbReference type="AlphaFoldDB" id="A0A125RE18"/>
<evidence type="ECO:0000256" key="10">
    <source>
        <dbReference type="SAM" id="MobiDB-lite"/>
    </source>
</evidence>
<dbReference type="EMBL" id="CP014242">
    <property type="protein sequence ID" value="AMD19165.1"/>
    <property type="molecule type" value="Genomic_DNA"/>
</dbReference>
<dbReference type="PANTHER" id="PTHR28285">
    <property type="entry name" value="PROTEIN BIG1"/>
    <property type="match status" value="1"/>
</dbReference>
<accession>A0A125RE18</accession>
<evidence type="ECO:0000256" key="9">
    <source>
        <dbReference type="ARBA" id="ARBA00023316"/>
    </source>
</evidence>
<comment type="subcellular location">
    <subcellularLocation>
        <location evidence="1">Endoplasmic reticulum membrane</location>
        <topology evidence="1">Single-pass type I membrane protein</topology>
    </subcellularLocation>
</comment>
<keyword evidence="8" id="KW-0472">Membrane</keyword>
<dbReference type="PANTHER" id="PTHR28285:SF1">
    <property type="entry name" value="PROTEIN BIG1"/>
    <property type="match status" value="1"/>
</dbReference>
<evidence type="ECO:0000256" key="4">
    <source>
        <dbReference type="ARBA" id="ARBA00022692"/>
    </source>
</evidence>
<keyword evidence="7" id="KW-1133">Transmembrane helix</keyword>
<dbReference type="GO" id="GO:0009272">
    <property type="term" value="P:fungal-type cell wall biogenesis"/>
    <property type="evidence" value="ECO:0007669"/>
    <property type="project" value="TreeGrafter"/>
</dbReference>
<evidence type="ECO:0000256" key="8">
    <source>
        <dbReference type="ARBA" id="ARBA00023136"/>
    </source>
</evidence>
<dbReference type="Proteomes" id="UP000243052">
    <property type="component" value="Chromosome ii"/>
</dbReference>
<evidence type="ECO:0000256" key="6">
    <source>
        <dbReference type="ARBA" id="ARBA00022824"/>
    </source>
</evidence>
<dbReference type="STRING" id="45286.A0A125RE18"/>